<dbReference type="SUPFAM" id="SSF47473">
    <property type="entry name" value="EF-hand"/>
    <property type="match status" value="1"/>
</dbReference>
<evidence type="ECO:0000259" key="2">
    <source>
        <dbReference type="PROSITE" id="PS50222"/>
    </source>
</evidence>
<dbReference type="Gene3D" id="1.10.238.10">
    <property type="entry name" value="EF-hand"/>
    <property type="match status" value="1"/>
</dbReference>
<dbReference type="GO" id="GO:0005509">
    <property type="term" value="F:calcium ion binding"/>
    <property type="evidence" value="ECO:0007669"/>
    <property type="project" value="InterPro"/>
</dbReference>
<keyword evidence="4" id="KW-1185">Reference proteome</keyword>
<dbReference type="Pfam" id="PF00036">
    <property type="entry name" value="EF-hand_1"/>
    <property type="match status" value="1"/>
</dbReference>
<accession>A0A7H0HEL2</accession>
<evidence type="ECO:0000256" key="1">
    <source>
        <dbReference type="SAM" id="SignalP"/>
    </source>
</evidence>
<dbReference type="InterPro" id="IPR011992">
    <property type="entry name" value="EF-hand-dom_pair"/>
</dbReference>
<dbReference type="InterPro" id="IPR002048">
    <property type="entry name" value="EF_hand_dom"/>
</dbReference>
<keyword evidence="1" id="KW-0732">Signal</keyword>
<reference evidence="3 4" key="1">
    <citation type="submission" date="2020-08" db="EMBL/GenBank/DDBJ databases">
        <title>Genome sequence of Acidovorax monticola KACC 19171T.</title>
        <authorList>
            <person name="Hyun D.-W."/>
            <person name="Bae J.-W."/>
        </authorList>
    </citation>
    <scope>NUCLEOTIDE SEQUENCE [LARGE SCALE GENOMIC DNA]</scope>
    <source>
        <strain evidence="3 4">KACC 19171</strain>
    </source>
</reference>
<dbReference type="AlphaFoldDB" id="A0A7H0HEL2"/>
<dbReference type="Pfam" id="PF13202">
    <property type="entry name" value="EF-hand_5"/>
    <property type="match status" value="1"/>
</dbReference>
<dbReference type="SMART" id="SM00054">
    <property type="entry name" value="EFh"/>
    <property type="match status" value="2"/>
</dbReference>
<evidence type="ECO:0000313" key="4">
    <source>
        <dbReference type="Proteomes" id="UP000516057"/>
    </source>
</evidence>
<protein>
    <submittedName>
        <fullName evidence="3">EF-hand domain-containing protein</fullName>
    </submittedName>
</protein>
<dbReference type="PROSITE" id="PS00018">
    <property type="entry name" value="EF_HAND_1"/>
    <property type="match status" value="1"/>
</dbReference>
<dbReference type="PROSITE" id="PS51257">
    <property type="entry name" value="PROKAR_LIPOPROTEIN"/>
    <property type="match status" value="1"/>
</dbReference>
<dbReference type="Proteomes" id="UP000516057">
    <property type="component" value="Chromosome"/>
</dbReference>
<proteinExistence type="predicted"/>
<feature type="chain" id="PRO_5028890013" evidence="1">
    <location>
        <begin position="26"/>
        <end position="116"/>
    </location>
</feature>
<evidence type="ECO:0000313" key="3">
    <source>
        <dbReference type="EMBL" id="QNP58978.1"/>
    </source>
</evidence>
<dbReference type="EMBL" id="CP060790">
    <property type="protein sequence ID" value="QNP58978.1"/>
    <property type="molecule type" value="Genomic_DNA"/>
</dbReference>
<feature type="signal peptide" evidence="1">
    <location>
        <begin position="1"/>
        <end position="25"/>
    </location>
</feature>
<dbReference type="InterPro" id="IPR018247">
    <property type="entry name" value="EF_Hand_1_Ca_BS"/>
</dbReference>
<name>A0A7H0HEL2_9BURK</name>
<dbReference type="PROSITE" id="PS50222">
    <property type="entry name" value="EF_HAND_2"/>
    <property type="match status" value="1"/>
</dbReference>
<feature type="domain" description="EF-hand" evidence="2">
    <location>
        <begin position="67"/>
        <end position="102"/>
    </location>
</feature>
<organism evidence="3 4">
    <name type="scientific">Paenacidovorax monticola</name>
    <dbReference type="NCBI Taxonomy" id="1926868"/>
    <lineage>
        <taxon>Bacteria</taxon>
        <taxon>Pseudomonadati</taxon>
        <taxon>Pseudomonadota</taxon>
        <taxon>Betaproteobacteria</taxon>
        <taxon>Burkholderiales</taxon>
        <taxon>Comamonadaceae</taxon>
        <taxon>Paenacidovorax</taxon>
    </lineage>
</organism>
<dbReference type="CDD" id="cd00051">
    <property type="entry name" value="EFh"/>
    <property type="match status" value="1"/>
</dbReference>
<sequence>MRRPIPMGSLALAAALACGQVPARAQTQPSETTSAAAPLTKGEIKAQREFKMLDFNGDGRLSRQEVALFPRLAAAFDEADTDRDGYVSYEEVRAFAAKYRAERAQARAGTAPADNP</sequence>
<dbReference type="KEGG" id="amon:H9L24_19090"/>
<gene>
    <name evidence="3" type="ORF">H9L24_19090</name>
</gene>